<evidence type="ECO:0000256" key="1">
    <source>
        <dbReference type="SAM" id="SignalP"/>
    </source>
</evidence>
<name>A0A1I4NEN2_9GAMM</name>
<sequence length="281" mass="29976">MTGLMKTRIYPLMATSALCLPLAAHAQFQSLSDESLGSVTGQSGITIELSADLSIGELRYQDEGSLAIRNIRLGGANKSSYFGSTSWGPGTQSGTQLDNLKLNIDVMADGDLVVFAQPTLGNAVDFALSTDEWVLQKSTGGDGTRLLNSLDMTGLALDLRMKVDNDTGHLLIESTFGIDDLDADFDFVGIGIQDMKVAGMSYFESLGDWGYVGINDIGAKLALDIHTVDIAAYSNVLGIDIVRFETDIDMPIITLGDGPSIGRVTLNNLQLNNTSLVVYGH</sequence>
<gene>
    <name evidence="3" type="ORF">SAMN04487963_1341</name>
</gene>
<protein>
    <recommendedName>
        <fullName evidence="2">DUF6160 domain-containing protein</fullName>
    </recommendedName>
</protein>
<reference evidence="4" key="1">
    <citation type="submission" date="2016-10" db="EMBL/GenBank/DDBJ databases">
        <authorList>
            <person name="Varghese N."/>
            <person name="Submissions S."/>
        </authorList>
    </citation>
    <scope>NUCLEOTIDE SEQUENCE [LARGE SCALE GENOMIC DNA]</scope>
    <source>
        <strain evidence="4">CGMCC 1.7061</strain>
    </source>
</reference>
<feature type="signal peptide" evidence="1">
    <location>
        <begin position="1"/>
        <end position="26"/>
    </location>
</feature>
<evidence type="ECO:0000313" key="4">
    <source>
        <dbReference type="Proteomes" id="UP000198519"/>
    </source>
</evidence>
<feature type="domain" description="DUF6160" evidence="2">
    <location>
        <begin position="12"/>
        <end position="107"/>
    </location>
</feature>
<dbReference type="Proteomes" id="UP000198519">
    <property type="component" value="Unassembled WGS sequence"/>
</dbReference>
<dbReference type="EMBL" id="FOUE01000002">
    <property type="protein sequence ID" value="SFM14004.1"/>
    <property type="molecule type" value="Genomic_DNA"/>
</dbReference>
<dbReference type="InterPro" id="IPR046158">
    <property type="entry name" value="DUF6160"/>
</dbReference>
<feature type="chain" id="PRO_5011733655" description="DUF6160 domain-containing protein" evidence="1">
    <location>
        <begin position="27"/>
        <end position="281"/>
    </location>
</feature>
<keyword evidence="1" id="KW-0732">Signal</keyword>
<dbReference type="Pfam" id="PF19657">
    <property type="entry name" value="DUF6160"/>
    <property type="match status" value="1"/>
</dbReference>
<dbReference type="AlphaFoldDB" id="A0A1I4NEN2"/>
<evidence type="ECO:0000313" key="3">
    <source>
        <dbReference type="EMBL" id="SFM14004.1"/>
    </source>
</evidence>
<proteinExistence type="predicted"/>
<keyword evidence="4" id="KW-1185">Reference proteome</keyword>
<accession>A0A1I4NEN2</accession>
<organism evidence="3 4">
    <name type="scientific">Marinobacter zhejiangensis</name>
    <dbReference type="NCBI Taxonomy" id="488535"/>
    <lineage>
        <taxon>Bacteria</taxon>
        <taxon>Pseudomonadati</taxon>
        <taxon>Pseudomonadota</taxon>
        <taxon>Gammaproteobacteria</taxon>
        <taxon>Pseudomonadales</taxon>
        <taxon>Marinobacteraceae</taxon>
        <taxon>Marinobacter</taxon>
    </lineage>
</organism>
<evidence type="ECO:0000259" key="2">
    <source>
        <dbReference type="Pfam" id="PF19657"/>
    </source>
</evidence>